<gene>
    <name evidence="1" type="ORF">AK812_SmicGene46148</name>
</gene>
<sequence length="165" mass="17633">MLSRAGYWGTVRFFVASGSSASPYDFADMAAPRQVQMDSIDESKVIVHHACCCCYDGCVPECNNIGCAAQETFLCCEADICFKTGSPCLCCGCCALRCVWPTTCCKTQTQLCCCVAGSALPPDDEVPCMVNMCFINCFPQLGICASLGSMKKGASMQFESEGSYA</sequence>
<dbReference type="OrthoDB" id="424476at2759"/>
<protein>
    <submittedName>
        <fullName evidence="1">Uncharacterized protein</fullName>
    </submittedName>
</protein>
<accession>A0A1Q9BUI6</accession>
<comment type="caution">
    <text evidence="1">The sequence shown here is derived from an EMBL/GenBank/DDBJ whole genome shotgun (WGS) entry which is preliminary data.</text>
</comment>
<reference evidence="1 2" key="1">
    <citation type="submission" date="2016-02" db="EMBL/GenBank/DDBJ databases">
        <title>Genome analysis of coral dinoflagellate symbionts highlights evolutionary adaptations to a symbiotic lifestyle.</title>
        <authorList>
            <person name="Aranda M."/>
            <person name="Li Y."/>
            <person name="Liew Y.J."/>
            <person name="Baumgarten S."/>
            <person name="Simakov O."/>
            <person name="Wilson M."/>
            <person name="Piel J."/>
            <person name="Ashoor H."/>
            <person name="Bougouffa S."/>
            <person name="Bajic V.B."/>
            <person name="Ryu T."/>
            <person name="Ravasi T."/>
            <person name="Bayer T."/>
            <person name="Micklem G."/>
            <person name="Kim H."/>
            <person name="Bhak J."/>
            <person name="Lajeunesse T.C."/>
            <person name="Voolstra C.R."/>
        </authorList>
    </citation>
    <scope>NUCLEOTIDE SEQUENCE [LARGE SCALE GENOMIC DNA]</scope>
    <source>
        <strain evidence="1 2">CCMP2467</strain>
    </source>
</reference>
<name>A0A1Q9BUI6_SYMMI</name>
<evidence type="ECO:0000313" key="1">
    <source>
        <dbReference type="EMBL" id="OLP74341.1"/>
    </source>
</evidence>
<proteinExistence type="predicted"/>
<dbReference type="AlphaFoldDB" id="A0A1Q9BUI6"/>
<keyword evidence="2" id="KW-1185">Reference proteome</keyword>
<dbReference type="Proteomes" id="UP000186817">
    <property type="component" value="Unassembled WGS sequence"/>
</dbReference>
<organism evidence="1 2">
    <name type="scientific">Symbiodinium microadriaticum</name>
    <name type="common">Dinoflagellate</name>
    <name type="synonym">Zooxanthella microadriatica</name>
    <dbReference type="NCBI Taxonomy" id="2951"/>
    <lineage>
        <taxon>Eukaryota</taxon>
        <taxon>Sar</taxon>
        <taxon>Alveolata</taxon>
        <taxon>Dinophyceae</taxon>
        <taxon>Suessiales</taxon>
        <taxon>Symbiodiniaceae</taxon>
        <taxon>Symbiodinium</taxon>
    </lineage>
</organism>
<dbReference type="EMBL" id="LSRX01003877">
    <property type="protein sequence ID" value="OLP74341.1"/>
    <property type="molecule type" value="Genomic_DNA"/>
</dbReference>
<dbReference type="OMA" id="CEADICF"/>
<evidence type="ECO:0000313" key="2">
    <source>
        <dbReference type="Proteomes" id="UP000186817"/>
    </source>
</evidence>